<keyword evidence="9" id="KW-0539">Nucleus</keyword>
<sequence length="432" mass="46107">MKFWGVEVKPGQTVYCDPGEGRVVHLTQVALGEAEKGSVGILVSAKIGDQKGAIGTLSAENHPHIPCDLIFEKQFELSHSSKTASVFACGYKIFVPICESDSSELDSSEFDSSESDSSESDSSEDEVETVNNQVTNRIVGNVVKPPTTKDDKKVTDKPDSGEDDSDFSSDSDDYADDGYSSLDTDSEEDGTGSEEMDTSSKEEDKDSPKTEDGKKAVAETALKTPASDDTSSKEGSGDEENKNTPKPEDGKKTAAETALKTPASTASSGPCALQPEDGEKTVAAETDLKTPASDDTSNKEDTNDQEDKSTPKPEVGGKRAAETALETPAPDKKAKIETPSGQDAGAVVRTVFNQLNPHLLQMTRRLSMWQLPIQQSRPTRRLQGTASKTSSPNMSAAPTPASRAAGHSAVFQRSNRMRRPSTLELLLVTTCC</sequence>
<keyword evidence="5" id="KW-0378">Hydrolase</keyword>
<feature type="compositionally biased region" description="Basic and acidic residues" evidence="10">
    <location>
        <begin position="198"/>
        <end position="217"/>
    </location>
</feature>
<dbReference type="Gramene" id="TraesCLE_scaffold_130882_01G000200.1">
    <property type="protein sequence ID" value="TraesCLE_scaffold_130882_01G000200.1"/>
    <property type="gene ID" value="TraesCLE_scaffold_130882_01G000200"/>
</dbReference>
<dbReference type="Pfam" id="PF17800">
    <property type="entry name" value="NPL"/>
    <property type="match status" value="1"/>
</dbReference>
<dbReference type="Gene3D" id="2.60.120.340">
    <property type="entry name" value="Nucleoplasmin core domain"/>
    <property type="match status" value="1"/>
</dbReference>
<organism evidence="12">
    <name type="scientific">Triticum aestivum</name>
    <name type="common">Wheat</name>
    <dbReference type="NCBI Taxonomy" id="4565"/>
    <lineage>
        <taxon>Eukaryota</taxon>
        <taxon>Viridiplantae</taxon>
        <taxon>Streptophyta</taxon>
        <taxon>Embryophyta</taxon>
        <taxon>Tracheophyta</taxon>
        <taxon>Spermatophyta</taxon>
        <taxon>Magnoliopsida</taxon>
        <taxon>Liliopsida</taxon>
        <taxon>Poales</taxon>
        <taxon>Poaceae</taxon>
        <taxon>BOP clade</taxon>
        <taxon>Pooideae</taxon>
        <taxon>Triticodae</taxon>
        <taxon>Triticeae</taxon>
        <taxon>Triticinae</taxon>
        <taxon>Triticum</taxon>
    </lineage>
</organism>
<evidence type="ECO:0000313" key="13">
    <source>
        <dbReference type="Proteomes" id="UP000019116"/>
    </source>
</evidence>
<feature type="domain" description="Nucleoplasmin-like" evidence="11">
    <location>
        <begin position="3"/>
        <end position="92"/>
    </location>
</feature>
<evidence type="ECO:0000259" key="11">
    <source>
        <dbReference type="Pfam" id="PF17800"/>
    </source>
</evidence>
<dbReference type="Gramene" id="TraesROB_scaffold_141294_01G000200.1">
    <property type="protein sequence ID" value="TraesROB_scaffold_141294_01G000200.1"/>
    <property type="gene ID" value="TraesROB_scaffold_141294_01G000200"/>
</dbReference>
<dbReference type="Gramene" id="TraesCS3D03G0902400.2">
    <property type="protein sequence ID" value="TraesCS3D03G0902400.2.CDS"/>
    <property type="gene ID" value="TraesCS3D03G0902400"/>
</dbReference>
<feature type="compositionally biased region" description="Acidic residues" evidence="10">
    <location>
        <begin position="161"/>
        <end position="176"/>
    </location>
</feature>
<comment type="similarity">
    <text evidence="2">Belongs to the histone deacetylase HD2 family.</text>
</comment>
<keyword evidence="13" id="KW-1185">Reference proteome</keyword>
<proteinExistence type="inferred from homology"/>
<feature type="compositionally biased region" description="Basic and acidic residues" evidence="10">
    <location>
        <begin position="230"/>
        <end position="254"/>
    </location>
</feature>
<feature type="compositionally biased region" description="Basic and acidic residues" evidence="10">
    <location>
        <begin position="147"/>
        <end position="160"/>
    </location>
</feature>
<dbReference type="EnsemblPlants" id="TraesCS3D02G410400.1">
    <property type="protein sequence ID" value="TraesCS3D02G410400.1"/>
    <property type="gene ID" value="TraesCS3D02G410400"/>
</dbReference>
<dbReference type="OrthoDB" id="2019803at2759"/>
<dbReference type="GO" id="GO:0016787">
    <property type="term" value="F:hydrolase activity"/>
    <property type="evidence" value="ECO:0007669"/>
    <property type="project" value="UniProtKB-KW"/>
</dbReference>
<reference evidence="12" key="2">
    <citation type="submission" date="2018-10" db="UniProtKB">
        <authorList>
            <consortium name="EnsemblPlants"/>
        </authorList>
    </citation>
    <scope>IDENTIFICATION</scope>
</reference>
<dbReference type="Gramene" id="TraesWEE_scaffold_155774_01G000200.1">
    <property type="protein sequence ID" value="TraesWEE_scaffold_155774_01G000200.1"/>
    <property type="gene ID" value="TraesWEE_scaffold_155774_01G000200"/>
</dbReference>
<dbReference type="AlphaFoldDB" id="A0A3B6H3Q4"/>
<evidence type="ECO:0000256" key="1">
    <source>
        <dbReference type="ARBA" id="ARBA00004604"/>
    </source>
</evidence>
<evidence type="ECO:0000256" key="6">
    <source>
        <dbReference type="ARBA" id="ARBA00022853"/>
    </source>
</evidence>
<evidence type="ECO:0000256" key="8">
    <source>
        <dbReference type="ARBA" id="ARBA00023163"/>
    </source>
</evidence>
<reference evidence="12" key="1">
    <citation type="submission" date="2018-08" db="EMBL/GenBank/DDBJ databases">
        <authorList>
            <person name="Rossello M."/>
        </authorList>
    </citation>
    <scope>NUCLEOTIDE SEQUENCE [LARGE SCALE GENOMIC DNA]</scope>
    <source>
        <strain evidence="12">cv. Chinese Spring</strain>
    </source>
</reference>
<evidence type="ECO:0000256" key="5">
    <source>
        <dbReference type="ARBA" id="ARBA00022801"/>
    </source>
</evidence>
<keyword evidence="4" id="KW-0862">Zinc</keyword>
<evidence type="ECO:0000256" key="9">
    <source>
        <dbReference type="ARBA" id="ARBA00023242"/>
    </source>
</evidence>
<evidence type="ECO:0000256" key="7">
    <source>
        <dbReference type="ARBA" id="ARBA00023015"/>
    </source>
</evidence>
<feature type="region of interest" description="Disordered" evidence="10">
    <location>
        <begin position="375"/>
        <end position="415"/>
    </location>
</feature>
<gene>
    <name evidence="12" type="primary">LOC123075202</name>
</gene>
<keyword evidence="7" id="KW-0805">Transcription regulation</keyword>
<keyword evidence="3" id="KW-0678">Repressor</keyword>
<name>A0A3B6H3Q4_WHEAT</name>
<evidence type="ECO:0000313" key="12">
    <source>
        <dbReference type="EnsemblPlants" id="TraesCS3D02G410400.1"/>
    </source>
</evidence>
<feature type="region of interest" description="Disordered" evidence="10">
    <location>
        <begin position="103"/>
        <end position="342"/>
    </location>
</feature>
<dbReference type="Gramene" id="TraesRN3D0100942800.2">
    <property type="protein sequence ID" value="TraesRN3D0100942800.2"/>
    <property type="gene ID" value="TraesRN3D0100942800"/>
</dbReference>
<dbReference type="InterPro" id="IPR041232">
    <property type="entry name" value="NPL"/>
</dbReference>
<keyword evidence="4" id="KW-0479">Metal-binding</keyword>
<evidence type="ECO:0000256" key="4">
    <source>
        <dbReference type="ARBA" id="ARBA00022771"/>
    </source>
</evidence>
<feature type="compositionally biased region" description="Polar residues" evidence="10">
    <location>
        <begin position="129"/>
        <end position="138"/>
    </location>
</feature>
<evidence type="ECO:0000256" key="2">
    <source>
        <dbReference type="ARBA" id="ARBA00006673"/>
    </source>
</evidence>
<keyword evidence="8" id="KW-0804">Transcription</keyword>
<dbReference type="Proteomes" id="UP000019116">
    <property type="component" value="Chromosome 3D"/>
</dbReference>
<dbReference type="STRING" id="4565.A0A3B6H3Q4"/>
<evidence type="ECO:0000256" key="10">
    <source>
        <dbReference type="SAM" id="MobiDB-lite"/>
    </source>
</evidence>
<keyword evidence="4" id="KW-0863">Zinc-finger</keyword>
<dbReference type="GO" id="GO:0005730">
    <property type="term" value="C:nucleolus"/>
    <property type="evidence" value="ECO:0007669"/>
    <property type="project" value="UniProtKB-SubCell"/>
</dbReference>
<protein>
    <recommendedName>
        <fullName evidence="11">Nucleoplasmin-like domain-containing protein</fullName>
    </recommendedName>
</protein>
<feature type="compositionally biased region" description="Acidic residues" evidence="10">
    <location>
        <begin position="184"/>
        <end position="197"/>
    </location>
</feature>
<comment type="subcellular location">
    <subcellularLocation>
        <location evidence="1">Nucleus</location>
        <location evidence="1">Nucleolus</location>
    </subcellularLocation>
</comment>
<dbReference type="GO" id="GO:0008270">
    <property type="term" value="F:zinc ion binding"/>
    <property type="evidence" value="ECO:0007669"/>
    <property type="project" value="UniProtKB-KW"/>
</dbReference>
<feature type="compositionally biased region" description="Basic and acidic residues" evidence="10">
    <location>
        <begin position="277"/>
        <end position="288"/>
    </location>
</feature>
<dbReference type="GO" id="GO:0006325">
    <property type="term" value="P:chromatin organization"/>
    <property type="evidence" value="ECO:0007669"/>
    <property type="project" value="UniProtKB-KW"/>
</dbReference>
<dbReference type="Gramene" id="TraesCS3D02G410400.1">
    <property type="protein sequence ID" value="TraesCS3D02G410400.1"/>
    <property type="gene ID" value="TraesCS3D02G410400"/>
</dbReference>
<dbReference type="FunFam" id="2.60.120.340:FF:000004">
    <property type="entry name" value="Histone deacetylase HDT1"/>
    <property type="match status" value="1"/>
</dbReference>
<keyword evidence="6" id="KW-0156">Chromatin regulator</keyword>
<dbReference type="SMR" id="A0A3B6H3Q4"/>
<dbReference type="RefSeq" id="XP_044353799.1">
    <property type="nucleotide sequence ID" value="XM_044497864.1"/>
</dbReference>
<feature type="compositionally biased region" description="Acidic residues" evidence="10">
    <location>
        <begin position="103"/>
        <end position="128"/>
    </location>
</feature>
<evidence type="ECO:0000256" key="3">
    <source>
        <dbReference type="ARBA" id="ARBA00022491"/>
    </source>
</evidence>
<feature type="compositionally biased region" description="Polar residues" evidence="10">
    <location>
        <begin position="375"/>
        <end position="396"/>
    </location>
</feature>
<dbReference type="GeneID" id="123075202"/>
<accession>A0A3B6H3Q4</accession>
<feature type="compositionally biased region" description="Basic and acidic residues" evidence="10">
    <location>
        <begin position="296"/>
        <end position="321"/>
    </location>
</feature>